<keyword evidence="3" id="KW-1185">Reference proteome</keyword>
<dbReference type="AlphaFoldDB" id="A0AAW0K682"/>
<dbReference type="PANTHER" id="PTHR31170">
    <property type="entry name" value="BNAC04G53230D PROTEIN"/>
    <property type="match status" value="1"/>
</dbReference>
<reference evidence="2 3" key="1">
    <citation type="journal article" date="2018" name="Sci. Data">
        <title>The draft genome sequence of cork oak.</title>
        <authorList>
            <person name="Ramos A.M."/>
            <person name="Usie A."/>
            <person name="Barbosa P."/>
            <person name="Barros P.M."/>
            <person name="Capote T."/>
            <person name="Chaves I."/>
            <person name="Simoes F."/>
            <person name="Abreu I."/>
            <person name="Carrasquinho I."/>
            <person name="Faro C."/>
            <person name="Guimaraes J.B."/>
            <person name="Mendonca D."/>
            <person name="Nobrega F."/>
            <person name="Rodrigues L."/>
            <person name="Saibo N.J.M."/>
            <person name="Varela M.C."/>
            <person name="Egas C."/>
            <person name="Matos J."/>
            <person name="Miguel C.M."/>
            <person name="Oliveira M.M."/>
            <person name="Ricardo C.P."/>
            <person name="Goncalves S."/>
        </authorList>
    </citation>
    <scope>NUCLEOTIDE SEQUENCE [LARGE SCALE GENOMIC DNA]</scope>
    <source>
        <strain evidence="3">cv. HL8</strain>
    </source>
</reference>
<comment type="caution">
    <text evidence="2">The sequence shown here is derived from an EMBL/GenBank/DDBJ whole genome shotgun (WGS) entry which is preliminary data.</text>
</comment>
<dbReference type="EMBL" id="PKMF04000389">
    <property type="protein sequence ID" value="KAK7834263.1"/>
    <property type="molecule type" value="Genomic_DNA"/>
</dbReference>
<organism evidence="2 3">
    <name type="scientific">Quercus suber</name>
    <name type="common">Cork oak</name>
    <dbReference type="NCBI Taxonomy" id="58331"/>
    <lineage>
        <taxon>Eukaryota</taxon>
        <taxon>Viridiplantae</taxon>
        <taxon>Streptophyta</taxon>
        <taxon>Embryophyta</taxon>
        <taxon>Tracheophyta</taxon>
        <taxon>Spermatophyta</taxon>
        <taxon>Magnoliopsida</taxon>
        <taxon>eudicotyledons</taxon>
        <taxon>Gunneridae</taxon>
        <taxon>Pentapetalae</taxon>
        <taxon>rosids</taxon>
        <taxon>fabids</taxon>
        <taxon>Fagales</taxon>
        <taxon>Fagaceae</taxon>
        <taxon>Quercus</taxon>
    </lineage>
</organism>
<evidence type="ECO:0000313" key="3">
    <source>
        <dbReference type="Proteomes" id="UP000237347"/>
    </source>
</evidence>
<dbReference type="PANTHER" id="PTHR31170:SF9">
    <property type="entry name" value="PROTEIN, PUTATIVE (DUF247)-RELATED"/>
    <property type="match status" value="1"/>
</dbReference>
<evidence type="ECO:0000256" key="1">
    <source>
        <dbReference type="SAM" id="Phobius"/>
    </source>
</evidence>
<protein>
    <submittedName>
        <fullName evidence="2">Upf0481 protein</fullName>
    </submittedName>
</protein>
<feature type="transmembrane region" description="Helical" evidence="1">
    <location>
        <begin position="240"/>
        <end position="258"/>
    </location>
</feature>
<dbReference type="InterPro" id="IPR004158">
    <property type="entry name" value="DUF247_pln"/>
</dbReference>
<name>A0AAW0K682_QUESU</name>
<dbReference type="Proteomes" id="UP000237347">
    <property type="component" value="Unassembled WGS sequence"/>
</dbReference>
<keyword evidence="1" id="KW-1133">Transmembrane helix</keyword>
<proteinExistence type="predicted"/>
<evidence type="ECO:0000313" key="2">
    <source>
        <dbReference type="EMBL" id="KAK7834263.1"/>
    </source>
</evidence>
<accession>A0AAW0K682</accession>
<gene>
    <name evidence="2" type="ORF">CFP56_024755</name>
</gene>
<keyword evidence="1" id="KW-0812">Transmembrane</keyword>
<dbReference type="Pfam" id="PF03140">
    <property type="entry name" value="DUF247"/>
    <property type="match status" value="1"/>
</dbReference>
<keyword evidence="1" id="KW-0472">Membrane</keyword>
<sequence>MHELLLLENQVPFFVIEELYHLALPSFSNSLSLIQLTFDLFKNLNIHEKAPNVKIQHFTDLLRFFELPNENELPTRPREVIFPKYSATQLHEAGVKFEVVSSKCVLDLNFNKGVLKIPLLDFQDSMEARVRNILALEQCDPRKPLYFTDFFLILDRLVNTTTDVDLLSEKGIVVKSHGDNNVVTFIINNLNRGIFRVDMNKNYCDLCKALNAFYELRWHRWKALLRYQYFSSPWRSASTIAAIILLVLTLIQTIFSIIK</sequence>